<proteinExistence type="predicted"/>
<keyword evidence="1" id="KW-0732">Signal</keyword>
<dbReference type="AlphaFoldDB" id="A0A397SQ67"/>
<keyword evidence="3" id="KW-1185">Reference proteome</keyword>
<dbReference type="EMBL" id="QKYT01000329">
    <property type="protein sequence ID" value="RIA87049.1"/>
    <property type="molecule type" value="Genomic_DNA"/>
</dbReference>
<sequence>MNFIYSICQLLVDILFFWRGSFPQYTSYFTNYSHVESTFTSCLFMNISSTDKERIRRSFWSSER</sequence>
<feature type="signal peptide" evidence="1">
    <location>
        <begin position="1"/>
        <end position="23"/>
    </location>
</feature>
<reference evidence="2 3" key="1">
    <citation type="submission" date="2018-06" db="EMBL/GenBank/DDBJ databases">
        <title>Comparative genomics reveals the genomic features of Rhizophagus irregularis, R. cerebriforme, R. diaphanum and Gigaspora rosea, and their symbiotic lifestyle signature.</title>
        <authorList>
            <person name="Morin E."/>
            <person name="San Clemente H."/>
            <person name="Chen E.C.H."/>
            <person name="De La Providencia I."/>
            <person name="Hainaut M."/>
            <person name="Kuo A."/>
            <person name="Kohler A."/>
            <person name="Murat C."/>
            <person name="Tang N."/>
            <person name="Roy S."/>
            <person name="Loubradou J."/>
            <person name="Henrissat B."/>
            <person name="Grigoriev I.V."/>
            <person name="Corradi N."/>
            <person name="Roux C."/>
            <person name="Martin F.M."/>
        </authorList>
    </citation>
    <scope>NUCLEOTIDE SEQUENCE [LARGE SCALE GENOMIC DNA]</scope>
    <source>
        <strain evidence="2 3">DAOM 227022</strain>
    </source>
</reference>
<feature type="chain" id="PRO_5017396497" evidence="1">
    <location>
        <begin position="24"/>
        <end position="64"/>
    </location>
</feature>
<comment type="caution">
    <text evidence="2">The sequence shown here is derived from an EMBL/GenBank/DDBJ whole genome shotgun (WGS) entry which is preliminary data.</text>
</comment>
<name>A0A397SQ67_9GLOM</name>
<protein>
    <submittedName>
        <fullName evidence="2">Uncharacterized protein</fullName>
    </submittedName>
</protein>
<dbReference type="Proteomes" id="UP000265703">
    <property type="component" value="Unassembled WGS sequence"/>
</dbReference>
<gene>
    <name evidence="2" type="ORF">C1645_778161</name>
</gene>
<evidence type="ECO:0000256" key="1">
    <source>
        <dbReference type="SAM" id="SignalP"/>
    </source>
</evidence>
<evidence type="ECO:0000313" key="3">
    <source>
        <dbReference type="Proteomes" id="UP000265703"/>
    </source>
</evidence>
<evidence type="ECO:0000313" key="2">
    <source>
        <dbReference type="EMBL" id="RIA87049.1"/>
    </source>
</evidence>
<accession>A0A397SQ67</accession>
<organism evidence="2 3">
    <name type="scientific">Glomus cerebriforme</name>
    <dbReference type="NCBI Taxonomy" id="658196"/>
    <lineage>
        <taxon>Eukaryota</taxon>
        <taxon>Fungi</taxon>
        <taxon>Fungi incertae sedis</taxon>
        <taxon>Mucoromycota</taxon>
        <taxon>Glomeromycotina</taxon>
        <taxon>Glomeromycetes</taxon>
        <taxon>Glomerales</taxon>
        <taxon>Glomeraceae</taxon>
        <taxon>Glomus</taxon>
    </lineage>
</organism>